<reference evidence="2 3" key="1">
    <citation type="submission" date="2024-11" db="EMBL/GenBank/DDBJ databases">
        <title>Adaptive evolution of stress response genes in parasites aligns with host niche diversity.</title>
        <authorList>
            <person name="Hahn C."/>
            <person name="Resl P."/>
        </authorList>
    </citation>
    <scope>NUCLEOTIDE SEQUENCE [LARGE SCALE GENOMIC DNA]</scope>
    <source>
        <strain evidence="2">EGGRZ-B1_66</strain>
        <tissue evidence="2">Body</tissue>
    </source>
</reference>
<dbReference type="Gene3D" id="1.20.120.2010">
    <property type="entry name" value="NAB conserved domain 2"/>
    <property type="match status" value="2"/>
</dbReference>
<dbReference type="EMBL" id="JBJKFK010002869">
    <property type="protein sequence ID" value="KAL3310533.1"/>
    <property type="molecule type" value="Genomic_DNA"/>
</dbReference>
<keyword evidence="3" id="KW-1185">Reference proteome</keyword>
<comment type="caution">
    <text evidence="2">The sequence shown here is derived from an EMBL/GenBank/DDBJ whole genome shotgun (WGS) entry which is preliminary data.</text>
</comment>
<organism evidence="2 3">
    <name type="scientific">Cichlidogyrus casuarinus</name>
    <dbReference type="NCBI Taxonomy" id="1844966"/>
    <lineage>
        <taxon>Eukaryota</taxon>
        <taxon>Metazoa</taxon>
        <taxon>Spiralia</taxon>
        <taxon>Lophotrochozoa</taxon>
        <taxon>Platyhelminthes</taxon>
        <taxon>Monogenea</taxon>
        <taxon>Monopisthocotylea</taxon>
        <taxon>Dactylogyridea</taxon>
        <taxon>Ancyrocephalidae</taxon>
        <taxon>Cichlidogyrus</taxon>
    </lineage>
</organism>
<dbReference type="SUPFAM" id="SSF52058">
    <property type="entry name" value="L domain-like"/>
    <property type="match status" value="1"/>
</dbReference>
<dbReference type="AlphaFoldDB" id="A0ABD2PTY7"/>
<dbReference type="PANTHER" id="PTHR12623:SF10">
    <property type="entry name" value="NGFI-A-BINDING PROTEIN HOMOLOG"/>
    <property type="match status" value="1"/>
</dbReference>
<feature type="domain" description="NAB co-repressor" evidence="1">
    <location>
        <begin position="25"/>
        <end position="145"/>
    </location>
</feature>
<name>A0ABD2PTY7_9PLAT</name>
<accession>A0ABD2PTY7</accession>
<evidence type="ECO:0000313" key="2">
    <source>
        <dbReference type="EMBL" id="KAL3310533.1"/>
    </source>
</evidence>
<feature type="domain" description="NAB co-repressor" evidence="1">
    <location>
        <begin position="198"/>
        <end position="319"/>
    </location>
</feature>
<dbReference type="InterPro" id="IPR038398">
    <property type="entry name" value="NCD2_sf"/>
</dbReference>
<dbReference type="Proteomes" id="UP001626550">
    <property type="component" value="Unassembled WGS sequence"/>
</dbReference>
<gene>
    <name evidence="2" type="ORF">Ciccas_010904</name>
</gene>
<dbReference type="InterPro" id="IPR032675">
    <property type="entry name" value="LRR_dom_sf"/>
</dbReference>
<dbReference type="InterPro" id="IPR039040">
    <property type="entry name" value="NAB_fam"/>
</dbReference>
<protein>
    <recommendedName>
        <fullName evidence="1">NAB co-repressor domain-containing protein</fullName>
    </recommendedName>
</protein>
<evidence type="ECO:0000259" key="1">
    <source>
        <dbReference type="Pfam" id="PF04905"/>
    </source>
</evidence>
<dbReference type="InterPro" id="IPR006989">
    <property type="entry name" value="NAB_co-repressor_dom"/>
</dbReference>
<dbReference type="Pfam" id="PF04905">
    <property type="entry name" value="NCD2"/>
    <property type="match status" value="2"/>
</dbReference>
<sequence>MGHGTEFGVDPDKVPNSGLWRSPMLDLDQINAIKMTAQQYVDRTEHTFHPEAYSKKMGSIEEYQEMMTLVDFKGDPDHPEKVDLMRKHSMIFKPTGPQSRVFTQYEQAVNEAAYHICCLVPSAIFQKRNLAIMAKTVVRKTGLDFPNARANYFMSTVIPTSMDDDLIQKPAISAPASAVYMQQRSPRKESMKLLNDLSLQVIADTVMARASSIPAYKLKTREQCTLVENYVYTDAQRIMKYTAEQMDEAMDYIREVSAIYGRYPSGPSMPQPNLSPYEQGMNEAAAWLVRCQPALLIHRRQLTDLAKSILYSSGLHLPQSNRQPALQPVFIQGDYASATEADSQMIDSNAYITAQSAPTGPGLNSQGILVGYDDDEPAIAMENQELIRFLGGSMAIAQFTDMQLEDLGRAQFTMVDPRLEEEMATTGKDLHVEEDDRALDEAEILRISGCDRLEDVTALKVPACGFTSINAMDLACCVRLRELDLAENALRVFPRRLHLPRLRVLNLYGNRFFHLPLVEQFPQLQRLLIDEKLRTQLNYQMLAFFCPQLRQINDLFFDEVRSEFTTRVVQETRALSEPHIRAKWESDFSEMAHMRKLDCREAMLQTADKLVAHVRDRPLLTDDSLVRYRDLMMFRFVEDFLRVKFRGPNFNYANDLVFSAPLSAKTGTGPGDESHLFDSPADQSFERGFEAQAAAERALFDASNELMGYNLPDFVTWQSMQGQQMYPVCQVRFH</sequence>
<proteinExistence type="predicted"/>
<dbReference type="PANTHER" id="PTHR12623">
    <property type="entry name" value="NGFI-A BINDING PROTEIN"/>
    <property type="match status" value="1"/>
</dbReference>
<dbReference type="Gene3D" id="3.80.10.10">
    <property type="entry name" value="Ribonuclease Inhibitor"/>
    <property type="match status" value="1"/>
</dbReference>
<evidence type="ECO:0000313" key="3">
    <source>
        <dbReference type="Proteomes" id="UP001626550"/>
    </source>
</evidence>